<reference evidence="1 2" key="1">
    <citation type="submission" date="2012-04" db="EMBL/GenBank/DDBJ databases">
        <title>Complete genome of Rhodanobacter sp. 2APBS1.</title>
        <authorList>
            <consortium name="US DOE Joint Genome Institute"/>
            <person name="Huntemann M."/>
            <person name="Wei C.-L."/>
            <person name="Han J."/>
            <person name="Detter J.C."/>
            <person name="Han C."/>
            <person name="Tapia R."/>
            <person name="Munk A.C.C."/>
            <person name="Chen A."/>
            <person name="Krypides N."/>
            <person name="Mavromatis K."/>
            <person name="Markowitz V."/>
            <person name="Szeto E."/>
            <person name="Ivanova N."/>
            <person name="Mikhailova N."/>
            <person name="Ovchinnikova G."/>
            <person name="Pagani I."/>
            <person name="Pati A."/>
            <person name="Goodwin L."/>
            <person name="Peters L."/>
            <person name="Pitluck S."/>
            <person name="Woyke T."/>
            <person name="Prakash O."/>
            <person name="Elkins J."/>
            <person name="Brown S."/>
            <person name="Palumbo A."/>
            <person name="Hemme C."/>
            <person name="Zhou J."/>
            <person name="Watson D."/>
            <person name="Jardine P."/>
            <person name="Kostka J."/>
            <person name="Green S."/>
        </authorList>
    </citation>
    <scope>NUCLEOTIDE SEQUENCE [LARGE SCALE GENOMIC DNA]</scope>
    <source>
        <strain evidence="1 2">2APBS1</strain>
    </source>
</reference>
<proteinExistence type="predicted"/>
<gene>
    <name evidence="1" type="ORF">R2APBS1_1977</name>
</gene>
<organism evidence="1 2">
    <name type="scientific">Rhodanobacter denitrificans</name>
    <dbReference type="NCBI Taxonomy" id="666685"/>
    <lineage>
        <taxon>Bacteria</taxon>
        <taxon>Pseudomonadati</taxon>
        <taxon>Pseudomonadota</taxon>
        <taxon>Gammaproteobacteria</taxon>
        <taxon>Lysobacterales</taxon>
        <taxon>Rhodanobacteraceae</taxon>
        <taxon>Rhodanobacter</taxon>
    </lineage>
</organism>
<name>M4NE82_9GAMM</name>
<dbReference type="HOGENOM" id="CLU_1320072_0_0_6"/>
<keyword evidence="2" id="KW-1185">Reference proteome</keyword>
<dbReference type="STRING" id="666685.R2APBS1_1977"/>
<dbReference type="KEGG" id="rhd:R2APBS1_1977"/>
<dbReference type="AlphaFoldDB" id="M4NE82"/>
<sequence length="208" mass="23205">MDARFTTQGCRLFRDSVAVATGLLDELIGLRRSRQLTDDGPFRVCDDDAAFLADEGYSDAVRRIAGGLRFPFALTELIPALRKGERLVMAAPEARPRNGSGPYGRSLMFMAQALLLAKRMAMTNRIYCRMAFDLTDAEMDALVDAHDLGLMEAANYVRAEFRSGHYRDVMLKYATFRNQPSKDKHGILSLAARIVGLGTARRPREALR</sequence>
<protein>
    <submittedName>
        <fullName evidence="1">Uncharacterized protein</fullName>
    </submittedName>
</protein>
<dbReference type="Proteomes" id="UP000011859">
    <property type="component" value="Chromosome"/>
</dbReference>
<evidence type="ECO:0000313" key="2">
    <source>
        <dbReference type="Proteomes" id="UP000011859"/>
    </source>
</evidence>
<dbReference type="EMBL" id="CP003470">
    <property type="protein sequence ID" value="AGG89100.1"/>
    <property type="molecule type" value="Genomic_DNA"/>
</dbReference>
<evidence type="ECO:0000313" key="1">
    <source>
        <dbReference type="EMBL" id="AGG89100.1"/>
    </source>
</evidence>
<accession>M4NE82</accession>